<dbReference type="PANTHER" id="PTHR42789">
    <property type="entry name" value="D-ISOMER SPECIFIC 2-HYDROXYACID DEHYDROGENASE FAMILY PROTEIN (AFU_ORTHOLOGUE AFUA_6G10090)"/>
    <property type="match status" value="1"/>
</dbReference>
<dbReference type="PROSITE" id="PS00065">
    <property type="entry name" value="D_2_HYDROXYACID_DH_1"/>
    <property type="match status" value="1"/>
</dbReference>
<evidence type="ECO:0000313" key="6">
    <source>
        <dbReference type="EMBL" id="ETO12580.1"/>
    </source>
</evidence>
<reference evidence="6 7" key="1">
    <citation type="journal article" date="2013" name="Curr. Biol.">
        <title>The Genome of the Foraminiferan Reticulomyxa filosa.</title>
        <authorList>
            <person name="Glockner G."/>
            <person name="Hulsmann N."/>
            <person name="Schleicher M."/>
            <person name="Noegel A.A."/>
            <person name="Eichinger L."/>
            <person name="Gallinger C."/>
            <person name="Pawlowski J."/>
            <person name="Sierra R."/>
            <person name="Euteneuer U."/>
            <person name="Pillet L."/>
            <person name="Moustafa A."/>
            <person name="Platzer M."/>
            <person name="Groth M."/>
            <person name="Szafranski K."/>
            <person name="Schliwa M."/>
        </authorList>
    </citation>
    <scope>NUCLEOTIDE SEQUENCE [LARGE SCALE GENOMIC DNA]</scope>
</reference>
<dbReference type="Gene3D" id="3.40.50.720">
    <property type="entry name" value="NAD(P)-binding Rossmann-like Domain"/>
    <property type="match status" value="2"/>
</dbReference>
<keyword evidence="3" id="KW-0560">Oxidoreductase</keyword>
<keyword evidence="4" id="KW-0520">NAD</keyword>
<dbReference type="Proteomes" id="UP000023152">
    <property type="component" value="Unassembled WGS sequence"/>
</dbReference>
<feature type="non-terminal residue" evidence="6">
    <location>
        <position position="183"/>
    </location>
</feature>
<evidence type="ECO:0000259" key="5">
    <source>
        <dbReference type="Pfam" id="PF00389"/>
    </source>
</evidence>
<evidence type="ECO:0000256" key="3">
    <source>
        <dbReference type="ARBA" id="ARBA00023002"/>
    </source>
</evidence>
<organism evidence="6 7">
    <name type="scientific">Reticulomyxa filosa</name>
    <dbReference type="NCBI Taxonomy" id="46433"/>
    <lineage>
        <taxon>Eukaryota</taxon>
        <taxon>Sar</taxon>
        <taxon>Rhizaria</taxon>
        <taxon>Retaria</taxon>
        <taxon>Foraminifera</taxon>
        <taxon>Monothalamids</taxon>
        <taxon>Reticulomyxidae</taxon>
        <taxon>Reticulomyxa</taxon>
    </lineage>
</organism>
<dbReference type="SUPFAM" id="SSF51735">
    <property type="entry name" value="NAD(P)-binding Rossmann-fold domains"/>
    <property type="match status" value="1"/>
</dbReference>
<dbReference type="GO" id="GO:0016616">
    <property type="term" value="F:oxidoreductase activity, acting on the CH-OH group of donors, NAD or NADP as acceptor"/>
    <property type="evidence" value="ECO:0007669"/>
    <property type="project" value="InterPro"/>
</dbReference>
<dbReference type="SUPFAM" id="SSF52283">
    <property type="entry name" value="Formate/glycerate dehydrogenase catalytic domain-like"/>
    <property type="match status" value="1"/>
</dbReference>
<proteinExistence type="inferred from homology"/>
<dbReference type="AlphaFoldDB" id="X6MHN1"/>
<sequence>MSEHKMELSPEPAPEDKLVKYCAVVSDANLKGPLLVAALEKVKPSILIVRSTEVTKDHLKAGHDLSLVIRAGAGVNTIDVAEASRRGIFVANCPGKNSIAVAELTIGHLINLDRRISDNVKDVRDGKWNKKEYGKANGLCGRRLAVIGLGAIGTEVVTRALSFGMDVVVWSRSFTPQKAQKMG</sequence>
<feature type="domain" description="D-isomer specific 2-hydroxyacid dehydrogenase catalytic" evidence="5">
    <location>
        <begin position="45"/>
        <end position="156"/>
    </location>
</feature>
<accession>X6MHN1</accession>
<evidence type="ECO:0000256" key="4">
    <source>
        <dbReference type="ARBA" id="ARBA00023027"/>
    </source>
</evidence>
<dbReference type="PANTHER" id="PTHR42789:SF1">
    <property type="entry name" value="D-ISOMER SPECIFIC 2-HYDROXYACID DEHYDROGENASE FAMILY PROTEIN (AFU_ORTHOLOGUE AFUA_6G10090)"/>
    <property type="match status" value="1"/>
</dbReference>
<dbReference type="InterPro" id="IPR006139">
    <property type="entry name" value="D-isomer_2_OHA_DH_cat_dom"/>
</dbReference>
<protein>
    <submittedName>
        <fullName evidence="6">D-isomer specific 2-hydroxyacid dehydrogenase</fullName>
    </submittedName>
</protein>
<evidence type="ECO:0000256" key="1">
    <source>
        <dbReference type="ARBA" id="ARBA00005854"/>
    </source>
</evidence>
<comment type="similarity">
    <text evidence="1">Belongs to the D-isomer specific 2-hydroxyacid dehydrogenase family.</text>
</comment>
<name>X6MHN1_RETFI</name>
<keyword evidence="2" id="KW-0028">Amino-acid biosynthesis</keyword>
<dbReference type="OrthoDB" id="298012at2759"/>
<dbReference type="GO" id="GO:0008652">
    <property type="term" value="P:amino acid biosynthetic process"/>
    <property type="evidence" value="ECO:0007669"/>
    <property type="project" value="UniProtKB-KW"/>
</dbReference>
<dbReference type="EMBL" id="ASPP01021271">
    <property type="protein sequence ID" value="ETO12580.1"/>
    <property type="molecule type" value="Genomic_DNA"/>
</dbReference>
<gene>
    <name evidence="6" type="ORF">RFI_24795</name>
</gene>
<dbReference type="GO" id="GO:0051287">
    <property type="term" value="F:NAD binding"/>
    <property type="evidence" value="ECO:0007669"/>
    <property type="project" value="InterPro"/>
</dbReference>
<dbReference type="InterPro" id="IPR029752">
    <property type="entry name" value="D-isomer_DH_CS1"/>
</dbReference>
<evidence type="ECO:0000313" key="7">
    <source>
        <dbReference type="Proteomes" id="UP000023152"/>
    </source>
</evidence>
<comment type="caution">
    <text evidence="6">The sequence shown here is derived from an EMBL/GenBank/DDBJ whole genome shotgun (WGS) entry which is preliminary data.</text>
</comment>
<dbReference type="InterPro" id="IPR036291">
    <property type="entry name" value="NAD(P)-bd_dom_sf"/>
</dbReference>
<evidence type="ECO:0000256" key="2">
    <source>
        <dbReference type="ARBA" id="ARBA00022605"/>
    </source>
</evidence>
<keyword evidence="7" id="KW-1185">Reference proteome</keyword>
<dbReference type="Pfam" id="PF00389">
    <property type="entry name" value="2-Hacid_dh"/>
    <property type="match status" value="1"/>
</dbReference>
<dbReference type="InterPro" id="IPR050857">
    <property type="entry name" value="D-2-hydroxyacid_DH"/>
</dbReference>